<organism evidence="3 4">
    <name type="scientific">Thermobifida halotolerans</name>
    <dbReference type="NCBI Taxonomy" id="483545"/>
    <lineage>
        <taxon>Bacteria</taxon>
        <taxon>Bacillati</taxon>
        <taxon>Actinomycetota</taxon>
        <taxon>Actinomycetes</taxon>
        <taxon>Streptosporangiales</taxon>
        <taxon>Nocardiopsidaceae</taxon>
        <taxon>Thermobifida</taxon>
    </lineage>
</organism>
<feature type="region of interest" description="Disordered" evidence="1">
    <location>
        <begin position="134"/>
        <end position="168"/>
    </location>
</feature>
<dbReference type="CDD" id="cd07817">
    <property type="entry name" value="SRPBCC_8"/>
    <property type="match status" value="1"/>
</dbReference>
<accession>A0AA97LYJ7</accession>
<proteinExistence type="predicted"/>
<dbReference type="RefSeq" id="WP_068689407.1">
    <property type="nucleotide sequence ID" value="NZ_CP063196.1"/>
</dbReference>
<dbReference type="InterPro" id="IPR047137">
    <property type="entry name" value="ORF3"/>
</dbReference>
<dbReference type="KEGG" id="thao:NI17_003635"/>
<dbReference type="InterPro" id="IPR023393">
    <property type="entry name" value="START-like_dom_sf"/>
</dbReference>
<dbReference type="PANTHER" id="PTHR33824">
    <property type="entry name" value="POLYKETIDE CYCLASE/DEHYDRASE AND LIPID TRANSPORT SUPERFAMILY PROTEIN"/>
    <property type="match status" value="1"/>
</dbReference>
<sequence length="168" mass="18994">MSQVIEAVEVDVPVRAAYDQWTRFETFPRFMEGVERVEQQDDTRTHWEISIGGQRREFDAVITEQVPDERVAWKSVDGTTHAGVVTFHRLDPQHTRVTLQMETAPEGVVEQLGDKLGVVKARTKGDLKRFKQFIEDRGAPPEGGWRGEVRPGQGKVAGDRPESPGETR</sequence>
<dbReference type="Pfam" id="PF03364">
    <property type="entry name" value="Polyketide_cyc"/>
    <property type="match status" value="1"/>
</dbReference>
<dbReference type="AlphaFoldDB" id="A0AA97LYJ7"/>
<evidence type="ECO:0000259" key="2">
    <source>
        <dbReference type="Pfam" id="PF03364"/>
    </source>
</evidence>
<dbReference type="Gene3D" id="3.30.530.20">
    <property type="match status" value="1"/>
</dbReference>
<dbReference type="InterPro" id="IPR005031">
    <property type="entry name" value="COQ10_START"/>
</dbReference>
<dbReference type="SUPFAM" id="SSF55961">
    <property type="entry name" value="Bet v1-like"/>
    <property type="match status" value="1"/>
</dbReference>
<gene>
    <name evidence="3" type="ORF">NI17_003635</name>
</gene>
<evidence type="ECO:0000313" key="3">
    <source>
        <dbReference type="EMBL" id="UOE20341.1"/>
    </source>
</evidence>
<reference evidence="3" key="1">
    <citation type="submission" date="2020-10" db="EMBL/GenBank/DDBJ databases">
        <title>De novo genome project of the cellulose decomposer Thermobifida halotolerans type strain.</title>
        <authorList>
            <person name="Nagy I."/>
            <person name="Horvath B."/>
            <person name="Kukolya J."/>
            <person name="Nagy I."/>
            <person name="Orsini M."/>
        </authorList>
    </citation>
    <scope>NUCLEOTIDE SEQUENCE</scope>
    <source>
        <strain evidence="3">DSM 44931</strain>
    </source>
</reference>
<feature type="compositionally biased region" description="Basic and acidic residues" evidence="1">
    <location>
        <begin position="157"/>
        <end position="168"/>
    </location>
</feature>
<feature type="domain" description="Coenzyme Q-binding protein COQ10 START" evidence="2">
    <location>
        <begin position="10"/>
        <end position="129"/>
    </location>
</feature>
<feature type="compositionally biased region" description="Basic and acidic residues" evidence="1">
    <location>
        <begin position="134"/>
        <end position="149"/>
    </location>
</feature>
<protein>
    <submittedName>
        <fullName evidence="3">SRPBCC family protein</fullName>
    </submittedName>
</protein>
<evidence type="ECO:0000256" key="1">
    <source>
        <dbReference type="SAM" id="MobiDB-lite"/>
    </source>
</evidence>
<dbReference type="PANTHER" id="PTHR33824:SF7">
    <property type="entry name" value="POLYKETIDE CYCLASE_DEHYDRASE AND LIPID TRANSPORT SUPERFAMILY PROTEIN"/>
    <property type="match status" value="1"/>
</dbReference>
<evidence type="ECO:0000313" key="4">
    <source>
        <dbReference type="Proteomes" id="UP000265719"/>
    </source>
</evidence>
<keyword evidence="4" id="KW-1185">Reference proteome</keyword>
<dbReference type="EMBL" id="CP063196">
    <property type="protein sequence ID" value="UOE20341.1"/>
    <property type="molecule type" value="Genomic_DNA"/>
</dbReference>
<dbReference type="Proteomes" id="UP000265719">
    <property type="component" value="Chromosome"/>
</dbReference>
<name>A0AA97LYJ7_9ACTN</name>